<dbReference type="Proteomes" id="UP001500618">
    <property type="component" value="Unassembled WGS sequence"/>
</dbReference>
<evidence type="ECO:0000313" key="2">
    <source>
        <dbReference type="Proteomes" id="UP001500618"/>
    </source>
</evidence>
<organism evidence="1 2">
    <name type="scientific">Fodinicola feengrottensis</name>
    <dbReference type="NCBI Taxonomy" id="435914"/>
    <lineage>
        <taxon>Bacteria</taxon>
        <taxon>Bacillati</taxon>
        <taxon>Actinomycetota</taxon>
        <taxon>Actinomycetes</taxon>
        <taxon>Mycobacteriales</taxon>
        <taxon>Fodinicola</taxon>
    </lineage>
</organism>
<name>A0ABN2J2T4_9ACTN</name>
<comment type="caution">
    <text evidence="1">The sequence shown here is derived from an EMBL/GenBank/DDBJ whole genome shotgun (WGS) entry which is preliminary data.</text>
</comment>
<accession>A0ABN2J2T4</accession>
<keyword evidence="2" id="KW-1185">Reference proteome</keyword>
<gene>
    <name evidence="1" type="ORF">GCM10009765_76430</name>
</gene>
<protein>
    <submittedName>
        <fullName evidence="1">Uncharacterized protein</fullName>
    </submittedName>
</protein>
<proteinExistence type="predicted"/>
<sequence>MSGERDELARLVQELPDEQVPKALEEVRGRLRPARQWPPAWFGIAPGDGTDIAARSEDVLAEGFGR</sequence>
<dbReference type="EMBL" id="BAAANY010000040">
    <property type="protein sequence ID" value="GAA1716431.1"/>
    <property type="molecule type" value="Genomic_DNA"/>
</dbReference>
<evidence type="ECO:0000313" key="1">
    <source>
        <dbReference type="EMBL" id="GAA1716431.1"/>
    </source>
</evidence>
<reference evidence="1 2" key="1">
    <citation type="journal article" date="2019" name="Int. J. Syst. Evol. Microbiol.">
        <title>The Global Catalogue of Microorganisms (GCM) 10K type strain sequencing project: providing services to taxonomists for standard genome sequencing and annotation.</title>
        <authorList>
            <consortium name="The Broad Institute Genomics Platform"/>
            <consortium name="The Broad Institute Genome Sequencing Center for Infectious Disease"/>
            <person name="Wu L."/>
            <person name="Ma J."/>
        </authorList>
    </citation>
    <scope>NUCLEOTIDE SEQUENCE [LARGE SCALE GENOMIC DNA]</scope>
    <source>
        <strain evidence="1 2">JCM 14718</strain>
    </source>
</reference>
<dbReference type="RefSeq" id="WP_163568420.1">
    <property type="nucleotide sequence ID" value="NZ_BAAANY010000040.1"/>
</dbReference>